<dbReference type="OrthoDB" id="5949851at2759"/>
<comment type="subcellular location">
    <subcellularLocation>
        <location evidence="1">Secreted</location>
    </subcellularLocation>
</comment>
<evidence type="ECO:0000256" key="2">
    <source>
        <dbReference type="ARBA" id="ARBA00006656"/>
    </source>
</evidence>
<keyword evidence="11" id="KW-1185">Reference proteome</keyword>
<evidence type="ECO:0000313" key="11">
    <source>
        <dbReference type="Proteomes" id="UP000198287"/>
    </source>
</evidence>
<feature type="compositionally biased region" description="Acidic residues" evidence="7">
    <location>
        <begin position="70"/>
        <end position="86"/>
    </location>
</feature>
<dbReference type="CDD" id="cd13755">
    <property type="entry name" value="TGF_beta_maverick"/>
    <property type="match status" value="1"/>
</dbReference>
<comment type="similarity">
    <text evidence="2 6">Belongs to the TGF-beta family.</text>
</comment>
<comment type="caution">
    <text evidence="10">The sequence shown here is derived from an EMBL/GenBank/DDBJ whole genome shotgun (WGS) entry which is preliminary data.</text>
</comment>
<feature type="domain" description="TGF-beta family profile" evidence="9">
    <location>
        <begin position="349"/>
        <end position="470"/>
    </location>
</feature>
<sequence>MQCVTVGRMELPLNLFPFYVLLLLLSLSQGRPPQGKNHSHHHSLAEGEQVGRSSRSTSSSSRNLPWEESSLVEEGGDDVVVDDGDDGNDQAHYRNSILRELGLENAYIPTMQKSGYCMEEMFKWVELDVRFEEVGLESSVGMPKKEVWLTMSRELMYQESAPHDVNTVSLFFIQPILNISKEEYVAAYKEYMTNVRKRKEDAWKDVGPKRRRKNAVTKIRIFYDEGITDGEDNTTTFHFDINSNKDQESGKIIRIKRAELELPEGCRPLLNATKILGGDDRSYDVSSAVTSWLFSRKNKMNPSRPFTVSCSPLDSSSTPARLRLVTSEMSKNRTRRSVLPSTLQALKLNKPRSGVDCTKTRRGKTCCRRSLKIKFSDLGISEVIIEPAEFDAHVCVGRCNAKRVSYSSTHAIFQHILHEKKGKGFVPRPCCAPTKLAELDVIHINSVNPSKPKLEVTVLKDAIVSECGCS</sequence>
<feature type="signal peptide" evidence="8">
    <location>
        <begin position="1"/>
        <end position="30"/>
    </location>
</feature>
<keyword evidence="8" id="KW-0732">Signal</keyword>
<evidence type="ECO:0000259" key="9">
    <source>
        <dbReference type="PROSITE" id="PS51362"/>
    </source>
</evidence>
<dbReference type="AlphaFoldDB" id="A0A226DGD0"/>
<dbReference type="PROSITE" id="PS00250">
    <property type="entry name" value="TGF_BETA_1"/>
    <property type="match status" value="1"/>
</dbReference>
<reference evidence="10 11" key="1">
    <citation type="submission" date="2015-12" db="EMBL/GenBank/DDBJ databases">
        <title>The genome of Folsomia candida.</title>
        <authorList>
            <person name="Faddeeva A."/>
            <person name="Derks M.F."/>
            <person name="Anvar Y."/>
            <person name="Smit S."/>
            <person name="Van Straalen N."/>
            <person name="Roelofs D."/>
        </authorList>
    </citation>
    <scope>NUCLEOTIDE SEQUENCE [LARGE SCALE GENOMIC DNA]</scope>
    <source>
        <strain evidence="10 11">VU population</strain>
        <tissue evidence="10">Whole body</tissue>
    </source>
</reference>
<dbReference type="InterPro" id="IPR001839">
    <property type="entry name" value="TGF-b_C"/>
</dbReference>
<protein>
    <submittedName>
        <fullName evidence="10">Protein 60A</fullName>
    </submittedName>
</protein>
<dbReference type="InterPro" id="IPR029034">
    <property type="entry name" value="Cystine-knot_cytokine"/>
</dbReference>
<dbReference type="EMBL" id="LNIX01000020">
    <property type="protein sequence ID" value="OXA43914.1"/>
    <property type="molecule type" value="Genomic_DNA"/>
</dbReference>
<dbReference type="PANTHER" id="PTHR11848">
    <property type="entry name" value="TGF-BETA FAMILY"/>
    <property type="match status" value="1"/>
</dbReference>
<keyword evidence="3" id="KW-0964">Secreted</keyword>
<dbReference type="PROSITE" id="PS51362">
    <property type="entry name" value="TGF_BETA_2"/>
    <property type="match status" value="1"/>
</dbReference>
<accession>A0A226DGD0</accession>
<evidence type="ECO:0000313" key="10">
    <source>
        <dbReference type="EMBL" id="OXA43914.1"/>
    </source>
</evidence>
<dbReference type="SUPFAM" id="SSF57501">
    <property type="entry name" value="Cystine-knot cytokines"/>
    <property type="match status" value="1"/>
</dbReference>
<dbReference type="InterPro" id="IPR015615">
    <property type="entry name" value="TGF-beta-rel"/>
</dbReference>
<feature type="region of interest" description="Disordered" evidence="7">
    <location>
        <begin position="32"/>
        <end position="86"/>
    </location>
</feature>
<gene>
    <name evidence="10" type="ORF">Fcan01_21281</name>
</gene>
<name>A0A226DGD0_FOLCA</name>
<dbReference type="Pfam" id="PF00019">
    <property type="entry name" value="TGF_beta"/>
    <property type="match status" value="1"/>
</dbReference>
<evidence type="ECO:0000256" key="4">
    <source>
        <dbReference type="ARBA" id="ARBA00023030"/>
    </source>
</evidence>
<feature type="chain" id="PRO_5012782031" evidence="8">
    <location>
        <begin position="31"/>
        <end position="470"/>
    </location>
</feature>
<feature type="compositionally biased region" description="Low complexity" evidence="7">
    <location>
        <begin position="52"/>
        <end position="62"/>
    </location>
</feature>
<keyword evidence="4 6" id="KW-0339">Growth factor</keyword>
<evidence type="ECO:0000256" key="7">
    <source>
        <dbReference type="SAM" id="MobiDB-lite"/>
    </source>
</evidence>
<evidence type="ECO:0000256" key="6">
    <source>
        <dbReference type="RuleBase" id="RU000354"/>
    </source>
</evidence>
<dbReference type="InterPro" id="IPR017948">
    <property type="entry name" value="TGFb_CS"/>
</dbReference>
<evidence type="ECO:0000256" key="1">
    <source>
        <dbReference type="ARBA" id="ARBA00004613"/>
    </source>
</evidence>
<dbReference type="STRING" id="158441.A0A226DGD0"/>
<dbReference type="Proteomes" id="UP000198287">
    <property type="component" value="Unassembled WGS sequence"/>
</dbReference>
<dbReference type="SMART" id="SM00204">
    <property type="entry name" value="TGFB"/>
    <property type="match status" value="1"/>
</dbReference>
<proteinExistence type="inferred from homology"/>
<dbReference type="Gene3D" id="2.10.90.10">
    <property type="entry name" value="Cystine-knot cytokines"/>
    <property type="match status" value="1"/>
</dbReference>
<evidence type="ECO:0000256" key="5">
    <source>
        <dbReference type="ARBA" id="ARBA00023157"/>
    </source>
</evidence>
<dbReference type="GO" id="GO:0008083">
    <property type="term" value="F:growth factor activity"/>
    <property type="evidence" value="ECO:0007669"/>
    <property type="project" value="UniProtKB-KW"/>
</dbReference>
<dbReference type="GO" id="GO:0005125">
    <property type="term" value="F:cytokine activity"/>
    <property type="evidence" value="ECO:0007669"/>
    <property type="project" value="TreeGrafter"/>
</dbReference>
<organism evidence="10 11">
    <name type="scientific">Folsomia candida</name>
    <name type="common">Springtail</name>
    <dbReference type="NCBI Taxonomy" id="158441"/>
    <lineage>
        <taxon>Eukaryota</taxon>
        <taxon>Metazoa</taxon>
        <taxon>Ecdysozoa</taxon>
        <taxon>Arthropoda</taxon>
        <taxon>Hexapoda</taxon>
        <taxon>Collembola</taxon>
        <taxon>Entomobryomorpha</taxon>
        <taxon>Isotomoidea</taxon>
        <taxon>Isotomidae</taxon>
        <taxon>Proisotominae</taxon>
        <taxon>Folsomia</taxon>
    </lineage>
</organism>
<dbReference type="GO" id="GO:0005615">
    <property type="term" value="C:extracellular space"/>
    <property type="evidence" value="ECO:0007669"/>
    <property type="project" value="TreeGrafter"/>
</dbReference>
<evidence type="ECO:0000256" key="3">
    <source>
        <dbReference type="ARBA" id="ARBA00022525"/>
    </source>
</evidence>
<keyword evidence="5" id="KW-1015">Disulfide bond</keyword>
<evidence type="ECO:0000256" key="8">
    <source>
        <dbReference type="SAM" id="SignalP"/>
    </source>
</evidence>